<keyword evidence="5" id="KW-1185">Reference proteome</keyword>
<proteinExistence type="predicted"/>
<feature type="domain" description="HTH cro/C1-type" evidence="3">
    <location>
        <begin position="23"/>
        <end position="53"/>
    </location>
</feature>
<evidence type="ECO:0000259" key="3">
    <source>
        <dbReference type="PROSITE" id="PS50943"/>
    </source>
</evidence>
<dbReference type="InterPro" id="IPR010982">
    <property type="entry name" value="Lambda_DNA-bd_dom_sf"/>
</dbReference>
<evidence type="ECO:0000313" key="4">
    <source>
        <dbReference type="EMBL" id="RRC99774.1"/>
    </source>
</evidence>
<reference evidence="4 5" key="1">
    <citation type="submission" date="2018-11" db="EMBL/GenBank/DDBJ databases">
        <title>The draft genome sequence of Amphritea balenae JAMM 1525T.</title>
        <authorList>
            <person name="Fang Z."/>
            <person name="Zhang Y."/>
            <person name="Han X."/>
        </authorList>
    </citation>
    <scope>NUCLEOTIDE SEQUENCE [LARGE SCALE GENOMIC DNA]</scope>
    <source>
        <strain evidence="4 5">JAMM 1525</strain>
    </source>
</reference>
<dbReference type="PROSITE" id="PS50943">
    <property type="entry name" value="HTH_CROC1"/>
    <property type="match status" value="1"/>
</dbReference>
<feature type="compositionally biased region" description="Polar residues" evidence="1">
    <location>
        <begin position="188"/>
        <end position="205"/>
    </location>
</feature>
<dbReference type="AlphaFoldDB" id="A0A3P1SS99"/>
<dbReference type="PANTHER" id="PTHR34475">
    <property type="match status" value="1"/>
</dbReference>
<evidence type="ECO:0000256" key="2">
    <source>
        <dbReference type="SAM" id="Phobius"/>
    </source>
</evidence>
<keyword evidence="2" id="KW-0812">Transmembrane</keyword>
<dbReference type="Proteomes" id="UP000267535">
    <property type="component" value="Unassembled WGS sequence"/>
</dbReference>
<dbReference type="CDD" id="cd00093">
    <property type="entry name" value="HTH_XRE"/>
    <property type="match status" value="1"/>
</dbReference>
<dbReference type="Pfam" id="PF13413">
    <property type="entry name" value="HTH_25"/>
    <property type="match status" value="1"/>
</dbReference>
<name>A0A3P1SS99_9GAMM</name>
<dbReference type="EMBL" id="RQXV01000004">
    <property type="protein sequence ID" value="RRC99774.1"/>
    <property type="molecule type" value="Genomic_DNA"/>
</dbReference>
<sequence>MSEVMSQSVDSEEQEDGFPAAELIAAREQQGLTQRDVARELRLSEKYIDSLERAAFDELPSMVFARGYIRSYTKLIKLDADRYLALFDQFYGHGGTPPVKRTASGIGQQAKVGDPAIKWPVWIVVLILIGATVWWWKTQQGGQQSVESLGMAQSIEVESADGTTVVVEPRPVIELQMSEEKAGEQSESDINNTAADNADSENTVEQGIEPTSVEVAVAETSLLNESANNTEETSADVAEVLAAMPTEENEPVQTVQVAEATVASNSPAEAGPIGSLRVTFTDECWVSVEDVTGEVLAMRVKPAGSELNVSGPTPLKVLLGKSSAVKEVFFNGQPVNVDRASRAGVVRLSLPVSE</sequence>
<organism evidence="4 5">
    <name type="scientific">Amphritea balenae</name>
    <dbReference type="NCBI Taxonomy" id="452629"/>
    <lineage>
        <taxon>Bacteria</taxon>
        <taxon>Pseudomonadati</taxon>
        <taxon>Pseudomonadota</taxon>
        <taxon>Gammaproteobacteria</taxon>
        <taxon>Oceanospirillales</taxon>
        <taxon>Oceanospirillaceae</taxon>
        <taxon>Amphritea</taxon>
    </lineage>
</organism>
<dbReference type="RefSeq" id="WP_124925964.1">
    <property type="nucleotide sequence ID" value="NZ_BMOH01000006.1"/>
</dbReference>
<dbReference type="Gene3D" id="1.10.260.40">
    <property type="entry name" value="lambda repressor-like DNA-binding domains"/>
    <property type="match status" value="1"/>
</dbReference>
<feature type="transmembrane region" description="Helical" evidence="2">
    <location>
        <begin position="119"/>
        <end position="136"/>
    </location>
</feature>
<comment type="caution">
    <text evidence="4">The sequence shown here is derived from an EMBL/GenBank/DDBJ whole genome shotgun (WGS) entry which is preliminary data.</text>
</comment>
<dbReference type="GO" id="GO:0003677">
    <property type="term" value="F:DNA binding"/>
    <property type="evidence" value="ECO:0007669"/>
    <property type="project" value="InterPro"/>
</dbReference>
<feature type="region of interest" description="Disordered" evidence="1">
    <location>
        <begin position="177"/>
        <end position="206"/>
    </location>
</feature>
<evidence type="ECO:0000313" key="5">
    <source>
        <dbReference type="Proteomes" id="UP000267535"/>
    </source>
</evidence>
<dbReference type="InterPro" id="IPR025194">
    <property type="entry name" value="RodZ-like_C"/>
</dbReference>
<dbReference type="InterPro" id="IPR001387">
    <property type="entry name" value="Cro/C1-type_HTH"/>
</dbReference>
<keyword evidence="2" id="KW-0472">Membrane</keyword>
<evidence type="ECO:0000256" key="1">
    <source>
        <dbReference type="SAM" id="MobiDB-lite"/>
    </source>
</evidence>
<dbReference type="InterPro" id="IPR050400">
    <property type="entry name" value="Bact_Cytoskel_RodZ"/>
</dbReference>
<dbReference type="OrthoDB" id="9790252at2"/>
<dbReference type="Pfam" id="PF13464">
    <property type="entry name" value="RodZ_C"/>
    <property type="match status" value="1"/>
</dbReference>
<protein>
    <submittedName>
        <fullName evidence="4">DUF4115 domain-containing protein</fullName>
    </submittedName>
</protein>
<keyword evidence="2" id="KW-1133">Transmembrane helix</keyword>
<dbReference type="PANTHER" id="PTHR34475:SF1">
    <property type="entry name" value="CYTOSKELETON PROTEIN RODZ"/>
    <property type="match status" value="1"/>
</dbReference>
<accession>A0A3P1SS99</accession>
<gene>
    <name evidence="4" type="ORF">EHS89_09830</name>
</gene>